<comment type="subcellular location">
    <subcellularLocation>
        <location evidence="1">Membrane</location>
        <topology evidence="1">Multi-pass membrane protein</topology>
    </subcellularLocation>
</comment>
<comment type="caution">
    <text evidence="11">The sequence shown here is derived from an EMBL/GenBank/DDBJ whole genome shotgun (WGS) entry which is preliminary data.</text>
</comment>
<feature type="transmembrane region" description="Helical" evidence="9">
    <location>
        <begin position="44"/>
        <end position="64"/>
    </location>
</feature>
<dbReference type="EMBL" id="BSPO01000002">
    <property type="protein sequence ID" value="GLS83331.1"/>
    <property type="molecule type" value="Genomic_DNA"/>
</dbReference>
<dbReference type="SUPFAM" id="SSF51735">
    <property type="entry name" value="NAD(P)-binding Rossmann-fold domains"/>
    <property type="match status" value="1"/>
</dbReference>
<accession>A0AA37WYK8</accession>
<feature type="transmembrane region" description="Helical" evidence="9">
    <location>
        <begin position="142"/>
        <end position="164"/>
    </location>
</feature>
<feature type="transmembrane region" description="Helical" evidence="9">
    <location>
        <begin position="306"/>
        <end position="327"/>
    </location>
</feature>
<evidence type="ECO:0000256" key="3">
    <source>
        <dbReference type="ARBA" id="ARBA00022448"/>
    </source>
</evidence>
<keyword evidence="3" id="KW-0813">Transport</keyword>
<feature type="domain" description="RCK N-terminal" evidence="10">
    <location>
        <begin position="387"/>
        <end position="508"/>
    </location>
</feature>
<dbReference type="PANTHER" id="PTHR42751:SF1">
    <property type="entry name" value="CATION_PROTON ANTIPORTER YBAL-RELATED"/>
    <property type="match status" value="1"/>
</dbReference>
<dbReference type="InterPro" id="IPR003148">
    <property type="entry name" value="RCK_N"/>
</dbReference>
<evidence type="ECO:0000313" key="12">
    <source>
        <dbReference type="Proteomes" id="UP001157439"/>
    </source>
</evidence>
<dbReference type="InterPro" id="IPR006153">
    <property type="entry name" value="Cation/H_exchanger_TM"/>
</dbReference>
<sequence>MEPAIIVIALVCGFICNRLGLPSLLGYLAAGFVLYSLGMADTHLPLLQQLADLGVLLLLFAIGLKLDIRSLAKAQVWGGASAHVLLSVTLFVPFLKVLGWLGLSQLQALDTWQLLLLSFALSFSSTVFAVKTLEEKGEMASLYGQIAIGVLIMQDVFAVIFLTVSKGEFPSYWALALLALPLLRPLFSMALDKVGRGDVLVLFGLAMALVFGAALFEMVGLKPDLGALIMGIMLANHKRASELAKSLFELKELLLVAFFLTVGLNGLPSLQDFSLALLLLLLLPVKMAMFFVLFTRFSLRARTGLLAALSLTNFSEFGLIVAAVASFKGWLPAQFVVVLAIALSISFLIAAPLNTHSERIYQTWQSFWHRFQKSHLSVVDQPINLGSPRFLILGMGRIGSGAYDELVTRYGNCVVGIDHKPDIIDLHREQGRNVILGDAVDTDFWHKIDPSAGIEMVLLAMPHHQGNLFALGQLNHSAYKGQVSAIVQFEEEVEELKELGVAAVYNVFEAAGAGFAEQIAYELMPEPQTQYSTDGKNNPL</sequence>
<keyword evidence="7" id="KW-0406">Ion transport</keyword>
<evidence type="ECO:0000256" key="9">
    <source>
        <dbReference type="SAM" id="Phobius"/>
    </source>
</evidence>
<feature type="transmembrane region" description="Helical" evidence="9">
    <location>
        <begin position="199"/>
        <end position="219"/>
    </location>
</feature>
<evidence type="ECO:0000256" key="1">
    <source>
        <dbReference type="ARBA" id="ARBA00004141"/>
    </source>
</evidence>
<comment type="similarity">
    <text evidence="2">Belongs to the monovalent cation:proton antiporter 2 (CPA2) transporter (TC 2.A.37) family.</text>
</comment>
<keyword evidence="8 9" id="KW-0472">Membrane</keyword>
<reference evidence="11 12" key="1">
    <citation type="journal article" date="2014" name="Int. J. Syst. Evol. Microbiol.">
        <title>Complete genome sequence of Corynebacterium casei LMG S-19264T (=DSM 44701T), isolated from a smear-ripened cheese.</title>
        <authorList>
            <consortium name="US DOE Joint Genome Institute (JGI-PGF)"/>
            <person name="Walter F."/>
            <person name="Albersmeier A."/>
            <person name="Kalinowski J."/>
            <person name="Ruckert C."/>
        </authorList>
    </citation>
    <scope>NUCLEOTIDE SEQUENCE [LARGE SCALE GENOMIC DNA]</scope>
    <source>
        <strain evidence="11 12">NBRC 112785</strain>
    </source>
</reference>
<dbReference type="Pfam" id="PF02254">
    <property type="entry name" value="TrkA_N"/>
    <property type="match status" value="1"/>
</dbReference>
<organism evidence="11 12">
    <name type="scientific">Paraferrimonas haliotis</name>
    <dbReference type="NCBI Taxonomy" id="2013866"/>
    <lineage>
        <taxon>Bacteria</taxon>
        <taxon>Pseudomonadati</taxon>
        <taxon>Pseudomonadota</taxon>
        <taxon>Gammaproteobacteria</taxon>
        <taxon>Alteromonadales</taxon>
        <taxon>Ferrimonadaceae</taxon>
        <taxon>Paraferrimonas</taxon>
    </lineage>
</organism>
<gene>
    <name evidence="11" type="ORF">GCM10007894_13080</name>
</gene>
<protein>
    <submittedName>
        <fullName evidence="11">Potassium transporter Kef</fullName>
    </submittedName>
</protein>
<feature type="transmembrane region" description="Helical" evidence="9">
    <location>
        <begin position="111"/>
        <end position="130"/>
    </location>
</feature>
<dbReference type="InterPro" id="IPR036291">
    <property type="entry name" value="NAD(P)-bd_dom_sf"/>
</dbReference>
<evidence type="ECO:0000313" key="11">
    <source>
        <dbReference type="EMBL" id="GLS83331.1"/>
    </source>
</evidence>
<feature type="transmembrane region" description="Helical" evidence="9">
    <location>
        <begin position="333"/>
        <end position="353"/>
    </location>
</feature>
<dbReference type="GO" id="GO:1902600">
    <property type="term" value="P:proton transmembrane transport"/>
    <property type="evidence" value="ECO:0007669"/>
    <property type="project" value="InterPro"/>
</dbReference>
<dbReference type="GO" id="GO:0016020">
    <property type="term" value="C:membrane"/>
    <property type="evidence" value="ECO:0007669"/>
    <property type="project" value="UniProtKB-SubCell"/>
</dbReference>
<evidence type="ECO:0000256" key="2">
    <source>
        <dbReference type="ARBA" id="ARBA00005551"/>
    </source>
</evidence>
<dbReference type="GO" id="GO:0015297">
    <property type="term" value="F:antiporter activity"/>
    <property type="evidence" value="ECO:0007669"/>
    <property type="project" value="UniProtKB-KW"/>
</dbReference>
<keyword evidence="12" id="KW-1185">Reference proteome</keyword>
<keyword evidence="4" id="KW-0050">Antiport</keyword>
<feature type="transmembrane region" description="Helical" evidence="9">
    <location>
        <begin position="170"/>
        <end position="187"/>
    </location>
</feature>
<evidence type="ECO:0000256" key="4">
    <source>
        <dbReference type="ARBA" id="ARBA00022449"/>
    </source>
</evidence>
<dbReference type="Gene3D" id="1.20.1530.20">
    <property type="match status" value="1"/>
</dbReference>
<dbReference type="Pfam" id="PF00999">
    <property type="entry name" value="Na_H_Exchanger"/>
    <property type="match status" value="1"/>
</dbReference>
<dbReference type="AlphaFoldDB" id="A0AA37WYK8"/>
<dbReference type="Proteomes" id="UP001157439">
    <property type="component" value="Unassembled WGS sequence"/>
</dbReference>
<feature type="transmembrane region" description="Helical" evidence="9">
    <location>
        <begin position="276"/>
        <end position="294"/>
    </location>
</feature>
<dbReference type="PANTHER" id="PTHR42751">
    <property type="entry name" value="SODIUM/HYDROGEN EXCHANGER FAMILY/TRKA DOMAIN PROTEIN"/>
    <property type="match status" value="1"/>
</dbReference>
<evidence type="ECO:0000256" key="6">
    <source>
        <dbReference type="ARBA" id="ARBA00022989"/>
    </source>
</evidence>
<dbReference type="Gene3D" id="3.40.50.720">
    <property type="entry name" value="NAD(P)-binding Rossmann-like Domain"/>
    <property type="match status" value="1"/>
</dbReference>
<proteinExistence type="inferred from homology"/>
<name>A0AA37WYK8_9GAMM</name>
<keyword evidence="5 9" id="KW-0812">Transmembrane</keyword>
<keyword evidence="6 9" id="KW-1133">Transmembrane helix</keyword>
<evidence type="ECO:0000259" key="10">
    <source>
        <dbReference type="PROSITE" id="PS51201"/>
    </source>
</evidence>
<evidence type="ECO:0000256" key="7">
    <source>
        <dbReference type="ARBA" id="ARBA00023065"/>
    </source>
</evidence>
<evidence type="ECO:0000256" key="5">
    <source>
        <dbReference type="ARBA" id="ARBA00022692"/>
    </source>
</evidence>
<dbReference type="PROSITE" id="PS51201">
    <property type="entry name" value="RCK_N"/>
    <property type="match status" value="1"/>
</dbReference>
<dbReference type="InterPro" id="IPR038770">
    <property type="entry name" value="Na+/solute_symporter_sf"/>
</dbReference>
<dbReference type="GO" id="GO:0006813">
    <property type="term" value="P:potassium ion transport"/>
    <property type="evidence" value="ECO:0007669"/>
    <property type="project" value="InterPro"/>
</dbReference>
<feature type="transmembrane region" description="Helical" evidence="9">
    <location>
        <begin position="76"/>
        <end position="99"/>
    </location>
</feature>
<dbReference type="RefSeq" id="WP_095499846.1">
    <property type="nucleotide sequence ID" value="NZ_BSPO01000002.1"/>
</dbReference>
<evidence type="ECO:0000256" key="8">
    <source>
        <dbReference type="ARBA" id="ARBA00023136"/>
    </source>
</evidence>